<dbReference type="Gene3D" id="3.40.50.1000">
    <property type="entry name" value="HAD superfamily/HAD-like"/>
    <property type="match status" value="1"/>
</dbReference>
<evidence type="ECO:0000313" key="1">
    <source>
        <dbReference type="EMBL" id="MCL6284240.1"/>
    </source>
</evidence>
<dbReference type="SFLD" id="SFLDS00003">
    <property type="entry name" value="Haloacid_Dehalogenase"/>
    <property type="match status" value="1"/>
</dbReference>
<organism evidence="1 2">
    <name type="scientific">Ruegeria spongiae</name>
    <dbReference type="NCBI Taxonomy" id="2942209"/>
    <lineage>
        <taxon>Bacteria</taxon>
        <taxon>Pseudomonadati</taxon>
        <taxon>Pseudomonadota</taxon>
        <taxon>Alphaproteobacteria</taxon>
        <taxon>Rhodobacterales</taxon>
        <taxon>Roseobacteraceae</taxon>
        <taxon>Ruegeria</taxon>
    </lineage>
</organism>
<evidence type="ECO:0000313" key="2">
    <source>
        <dbReference type="Proteomes" id="UP001203880"/>
    </source>
</evidence>
<name>A0ABT0Q334_9RHOB</name>
<dbReference type="Pfam" id="PF00702">
    <property type="entry name" value="Hydrolase"/>
    <property type="match status" value="1"/>
</dbReference>
<dbReference type="Gene3D" id="1.10.150.240">
    <property type="entry name" value="Putative phosphatase, domain 2"/>
    <property type="match status" value="1"/>
</dbReference>
<dbReference type="InterPro" id="IPR036412">
    <property type="entry name" value="HAD-like_sf"/>
</dbReference>
<dbReference type="PANTHER" id="PTHR43611:SF3">
    <property type="entry name" value="FLAVIN MONONUCLEOTIDE HYDROLASE 1, CHLOROPLATIC"/>
    <property type="match status" value="1"/>
</dbReference>
<dbReference type="PANTHER" id="PTHR43611">
    <property type="entry name" value="ALPHA-D-GLUCOSE 1-PHOSPHATE PHOSPHATASE"/>
    <property type="match status" value="1"/>
</dbReference>
<dbReference type="NCBIfam" id="TIGR01509">
    <property type="entry name" value="HAD-SF-IA-v3"/>
    <property type="match status" value="1"/>
</dbReference>
<dbReference type="InterPro" id="IPR023214">
    <property type="entry name" value="HAD_sf"/>
</dbReference>
<dbReference type="InterPro" id="IPR023198">
    <property type="entry name" value="PGP-like_dom2"/>
</dbReference>
<dbReference type="RefSeq" id="WP_249710240.1">
    <property type="nucleotide sequence ID" value="NZ_JAMFMB010000014.1"/>
</dbReference>
<gene>
    <name evidence="1" type="ORF">M3P21_11950</name>
</gene>
<proteinExistence type="predicted"/>
<sequence length="200" mass="22847">MSNIVFDIGNVLIAWDERAAFRSAFPDDASIDQFFAKVGFYEWNLEQDRGRSRSEAVAVANAEWPDCAPLLDQYFDRFPDTIQNKINGSWSTLHDLKSSGHRIFGLTNWGAETWPMAKELHPELTTAFEDVVVSSHEKLIKPDRQIYEVLTDRNNLRPDECTFVDDSPKNVEGARLAGWQALQFVGPDELRKSLKELELL</sequence>
<dbReference type="CDD" id="cd02603">
    <property type="entry name" value="HAD_sEH-N_like"/>
    <property type="match status" value="1"/>
</dbReference>
<accession>A0ABT0Q334</accession>
<dbReference type="InterPro" id="IPR006439">
    <property type="entry name" value="HAD-SF_hydro_IA"/>
</dbReference>
<comment type="caution">
    <text evidence="1">The sequence shown here is derived from an EMBL/GenBank/DDBJ whole genome shotgun (WGS) entry which is preliminary data.</text>
</comment>
<reference evidence="1" key="1">
    <citation type="submission" date="2022-05" db="EMBL/GenBank/DDBJ databases">
        <authorList>
            <person name="Park J.-S."/>
        </authorList>
    </citation>
    <scope>NUCLEOTIDE SEQUENCE</scope>
    <source>
        <strain evidence="1">2012CJ41-6</strain>
    </source>
</reference>
<dbReference type="Proteomes" id="UP001203880">
    <property type="component" value="Unassembled WGS sequence"/>
</dbReference>
<dbReference type="SFLD" id="SFLDG01129">
    <property type="entry name" value="C1.5:_HAD__Beta-PGM__Phosphata"/>
    <property type="match status" value="1"/>
</dbReference>
<dbReference type="SUPFAM" id="SSF56784">
    <property type="entry name" value="HAD-like"/>
    <property type="match status" value="1"/>
</dbReference>
<keyword evidence="2" id="KW-1185">Reference proteome</keyword>
<protein>
    <submittedName>
        <fullName evidence="1">HAD family phosphatase</fullName>
    </submittedName>
</protein>
<dbReference type="EMBL" id="JAMFMB010000014">
    <property type="protein sequence ID" value="MCL6284240.1"/>
    <property type="molecule type" value="Genomic_DNA"/>
</dbReference>